<organism evidence="10 11">
    <name type="scientific">Arenimonas caeni</name>
    <dbReference type="NCBI Taxonomy" id="2058085"/>
    <lineage>
        <taxon>Bacteria</taxon>
        <taxon>Pseudomonadati</taxon>
        <taxon>Pseudomonadota</taxon>
        <taxon>Gammaproteobacteria</taxon>
        <taxon>Lysobacterales</taxon>
        <taxon>Lysobacteraceae</taxon>
        <taxon>Arenimonas</taxon>
    </lineage>
</organism>
<proteinExistence type="predicted"/>
<dbReference type="Gene3D" id="1.20.1560.10">
    <property type="entry name" value="ABC transporter type 1, transmembrane domain"/>
    <property type="match status" value="1"/>
</dbReference>
<keyword evidence="4" id="KW-0067">ATP-binding</keyword>
<comment type="subcellular location">
    <subcellularLocation>
        <location evidence="1">Cell membrane</location>
        <topology evidence="1">Multi-pass membrane protein</topology>
    </subcellularLocation>
</comment>
<evidence type="ECO:0000313" key="11">
    <source>
        <dbReference type="Proteomes" id="UP000241736"/>
    </source>
</evidence>
<keyword evidence="3" id="KW-0547">Nucleotide-binding</keyword>
<feature type="transmembrane region" description="Helical" evidence="7">
    <location>
        <begin position="21"/>
        <end position="38"/>
    </location>
</feature>
<dbReference type="AlphaFoldDB" id="A0A2P6M8D5"/>
<feature type="transmembrane region" description="Helical" evidence="7">
    <location>
        <begin position="281"/>
        <end position="304"/>
    </location>
</feature>
<dbReference type="InterPro" id="IPR039421">
    <property type="entry name" value="Type_1_exporter"/>
</dbReference>
<dbReference type="GO" id="GO:0016887">
    <property type="term" value="F:ATP hydrolysis activity"/>
    <property type="evidence" value="ECO:0007669"/>
    <property type="project" value="InterPro"/>
</dbReference>
<evidence type="ECO:0000256" key="4">
    <source>
        <dbReference type="ARBA" id="ARBA00022840"/>
    </source>
</evidence>
<dbReference type="PANTHER" id="PTHR43394:SF1">
    <property type="entry name" value="ATP-BINDING CASSETTE SUB-FAMILY B MEMBER 10, MITOCHONDRIAL"/>
    <property type="match status" value="1"/>
</dbReference>
<dbReference type="OrthoDB" id="6828292at2"/>
<feature type="transmembrane region" description="Helical" evidence="7">
    <location>
        <begin position="252"/>
        <end position="275"/>
    </location>
</feature>
<feature type="domain" description="ABC transporter" evidence="8">
    <location>
        <begin position="340"/>
        <end position="552"/>
    </location>
</feature>
<dbReference type="SMART" id="SM00382">
    <property type="entry name" value="AAA"/>
    <property type="match status" value="1"/>
</dbReference>
<dbReference type="InterPro" id="IPR003593">
    <property type="entry name" value="AAA+_ATPase"/>
</dbReference>
<sequence>MRAMSPARYLWDLYRPGMGRWLMAWACLALTWVTGAALLALSGWFIAASALAGLGLLVGLNIFTPSTAIRGLALVKPVTRYIERVVGHAAVLRLLADLRVRLFTIVAGTPAHQWAETLGGERHADLVTRLMRDIDTLDGVPLRVVGPLVAATLTLLASVAAMAHWGSPAMAAVLFLGGATIGIAAFTFAAKGRQRGEALVASRVMLRVAHHEHFSGLAERIAYRKADLGRVRLDCLAAELVRRERDQEQWSLLAEHCVQALVGLWLVAVVAMGVGTLDAPSLALVALMTLGLGEALAGIPGAWWRVGEAEASARRVLALESEARTDLASHGLVSPTGHAARRELVVDGLLTRHQPENALPWTITLLPSRPCVLYGPSGGGKSSLLATLAGELAPLAGRVTLDGLDWMGLSDAHRYARMGFLGQEDNLLDLTVREFLCLGLGSVRDEALHRVLDAVALDVVFRQTGDGLEYRLGPRGARVSGGQARRLQLAALLLRDPDLMILDEPFRGLDAAVMAHLLRTLQPWLEERCCLVVTHAPELLPPAWQRLRWPLVHS</sequence>
<dbReference type="SUPFAM" id="SSF52540">
    <property type="entry name" value="P-loop containing nucleoside triphosphate hydrolases"/>
    <property type="match status" value="1"/>
</dbReference>
<accession>A0A2P6M8D5</accession>
<keyword evidence="11" id="KW-1185">Reference proteome</keyword>
<dbReference type="InterPro" id="IPR036640">
    <property type="entry name" value="ABC1_TM_sf"/>
</dbReference>
<dbReference type="Proteomes" id="UP000241736">
    <property type="component" value="Unassembled WGS sequence"/>
</dbReference>
<feature type="transmembrane region" description="Helical" evidence="7">
    <location>
        <begin position="140"/>
        <end position="163"/>
    </location>
</feature>
<dbReference type="SUPFAM" id="SSF90123">
    <property type="entry name" value="ABC transporter transmembrane region"/>
    <property type="match status" value="1"/>
</dbReference>
<dbReference type="GO" id="GO:0005886">
    <property type="term" value="C:plasma membrane"/>
    <property type="evidence" value="ECO:0007669"/>
    <property type="project" value="UniProtKB-SubCell"/>
</dbReference>
<protein>
    <submittedName>
        <fullName evidence="10">Thiol reductant ABC exporter subunit CydC</fullName>
    </submittedName>
</protein>
<dbReference type="InterPro" id="IPR003439">
    <property type="entry name" value="ABC_transporter-like_ATP-bd"/>
</dbReference>
<evidence type="ECO:0000256" key="2">
    <source>
        <dbReference type="ARBA" id="ARBA00022692"/>
    </source>
</evidence>
<dbReference type="PANTHER" id="PTHR43394">
    <property type="entry name" value="ATP-DEPENDENT PERMEASE MDL1, MITOCHONDRIAL"/>
    <property type="match status" value="1"/>
</dbReference>
<evidence type="ECO:0000259" key="8">
    <source>
        <dbReference type="PROSITE" id="PS50893"/>
    </source>
</evidence>
<name>A0A2P6M8D5_9GAMM</name>
<comment type="caution">
    <text evidence="10">The sequence shown here is derived from an EMBL/GenBank/DDBJ whole genome shotgun (WGS) entry which is preliminary data.</text>
</comment>
<feature type="transmembrane region" description="Helical" evidence="7">
    <location>
        <begin position="169"/>
        <end position="189"/>
    </location>
</feature>
<keyword evidence="6 7" id="KW-0472">Membrane</keyword>
<dbReference type="EMBL" id="PVLF01000012">
    <property type="protein sequence ID" value="PRH82259.1"/>
    <property type="molecule type" value="Genomic_DNA"/>
</dbReference>
<dbReference type="InterPro" id="IPR011527">
    <property type="entry name" value="ABC1_TM_dom"/>
</dbReference>
<dbReference type="InterPro" id="IPR027417">
    <property type="entry name" value="P-loop_NTPase"/>
</dbReference>
<evidence type="ECO:0000256" key="6">
    <source>
        <dbReference type="ARBA" id="ARBA00023136"/>
    </source>
</evidence>
<evidence type="ECO:0000259" key="9">
    <source>
        <dbReference type="PROSITE" id="PS50929"/>
    </source>
</evidence>
<evidence type="ECO:0000256" key="1">
    <source>
        <dbReference type="ARBA" id="ARBA00004651"/>
    </source>
</evidence>
<keyword evidence="2 7" id="KW-0812">Transmembrane</keyword>
<dbReference type="PROSITE" id="PS50893">
    <property type="entry name" value="ABC_TRANSPORTER_2"/>
    <property type="match status" value="1"/>
</dbReference>
<dbReference type="Gene3D" id="3.40.50.300">
    <property type="entry name" value="P-loop containing nucleotide triphosphate hydrolases"/>
    <property type="match status" value="1"/>
</dbReference>
<evidence type="ECO:0000256" key="3">
    <source>
        <dbReference type="ARBA" id="ARBA00022741"/>
    </source>
</evidence>
<reference evidence="10 11" key="1">
    <citation type="submission" date="2018-03" db="EMBL/GenBank/DDBJ databases">
        <title>Arenimonas caeni sp. nov., isolated from activated sludge.</title>
        <authorList>
            <person name="Liu H."/>
        </authorList>
    </citation>
    <scope>NUCLEOTIDE SEQUENCE [LARGE SCALE GENOMIC DNA]</scope>
    <source>
        <strain evidence="11">z29</strain>
    </source>
</reference>
<gene>
    <name evidence="10" type="ORF">C6N40_08380</name>
</gene>
<keyword evidence="5 7" id="KW-1133">Transmembrane helix</keyword>
<dbReference type="Pfam" id="PF00005">
    <property type="entry name" value="ABC_tran"/>
    <property type="match status" value="1"/>
</dbReference>
<dbReference type="PROSITE" id="PS00211">
    <property type="entry name" value="ABC_TRANSPORTER_1"/>
    <property type="match status" value="1"/>
</dbReference>
<dbReference type="GO" id="GO:0005524">
    <property type="term" value="F:ATP binding"/>
    <property type="evidence" value="ECO:0007669"/>
    <property type="project" value="UniProtKB-KW"/>
</dbReference>
<evidence type="ECO:0000313" key="10">
    <source>
        <dbReference type="EMBL" id="PRH82259.1"/>
    </source>
</evidence>
<dbReference type="GO" id="GO:0015421">
    <property type="term" value="F:ABC-type oligopeptide transporter activity"/>
    <property type="evidence" value="ECO:0007669"/>
    <property type="project" value="TreeGrafter"/>
</dbReference>
<feature type="transmembrane region" description="Helical" evidence="7">
    <location>
        <begin position="44"/>
        <end position="63"/>
    </location>
</feature>
<feature type="domain" description="ABC transmembrane type-1" evidence="9">
    <location>
        <begin position="25"/>
        <end position="303"/>
    </location>
</feature>
<evidence type="ECO:0000256" key="5">
    <source>
        <dbReference type="ARBA" id="ARBA00022989"/>
    </source>
</evidence>
<evidence type="ECO:0000256" key="7">
    <source>
        <dbReference type="SAM" id="Phobius"/>
    </source>
</evidence>
<dbReference type="InterPro" id="IPR017871">
    <property type="entry name" value="ABC_transporter-like_CS"/>
</dbReference>
<dbReference type="PROSITE" id="PS50929">
    <property type="entry name" value="ABC_TM1F"/>
    <property type="match status" value="1"/>
</dbReference>